<proteinExistence type="predicted"/>
<organism evidence="2 3">
    <name type="scientific">Sinomonas cellulolyticus</name>
    <dbReference type="NCBI Taxonomy" id="2801916"/>
    <lineage>
        <taxon>Bacteria</taxon>
        <taxon>Bacillati</taxon>
        <taxon>Actinomycetota</taxon>
        <taxon>Actinomycetes</taxon>
        <taxon>Micrococcales</taxon>
        <taxon>Micrococcaceae</taxon>
        <taxon>Sinomonas</taxon>
    </lineage>
</organism>
<sequence>MNHDPNGSVQLLLDGFERVRESVEHALLGLSPEQLLERPGPHANHIAWLVWHLTRVQDDHIAALAHVLEGNDPPAKGTREVPPGQVWADWRERFGLPYGEWATGYGQSSEEVGAFPATNPETLRGYHEAVQSRTAEVVGALSDADLRRTVDLRWTPPVTAGVRLMSILNDTTQHVGQAAYVRGLVLD</sequence>
<evidence type="ECO:0000313" key="3">
    <source>
        <dbReference type="Proteomes" id="UP000639051"/>
    </source>
</evidence>
<dbReference type="Gene3D" id="1.20.120.450">
    <property type="entry name" value="dinb family like domain"/>
    <property type="match status" value="1"/>
</dbReference>
<comment type="caution">
    <text evidence="2">The sequence shown here is derived from an EMBL/GenBank/DDBJ whole genome shotgun (WGS) entry which is preliminary data.</text>
</comment>
<evidence type="ECO:0000313" key="2">
    <source>
        <dbReference type="EMBL" id="MBL0704669.1"/>
    </source>
</evidence>
<dbReference type="SUPFAM" id="SSF109854">
    <property type="entry name" value="DinB/YfiT-like putative metalloenzymes"/>
    <property type="match status" value="1"/>
</dbReference>
<dbReference type="RefSeq" id="WP_189693077.1">
    <property type="nucleotide sequence ID" value="NZ_BNCM01000004.1"/>
</dbReference>
<gene>
    <name evidence="2" type="ORF">JJE72_04005</name>
</gene>
<reference evidence="2 3" key="1">
    <citation type="submission" date="2021-01" db="EMBL/GenBank/DDBJ databases">
        <title>Genome public.</title>
        <authorList>
            <person name="Liu C."/>
            <person name="Sun Q."/>
        </authorList>
    </citation>
    <scope>NUCLEOTIDE SEQUENCE [LARGE SCALE GENOMIC DNA]</scope>
    <source>
        <strain evidence="2 3">JC656</strain>
    </source>
</reference>
<dbReference type="EMBL" id="JAERRC010000012">
    <property type="protein sequence ID" value="MBL0704669.1"/>
    <property type="molecule type" value="Genomic_DNA"/>
</dbReference>
<dbReference type="InterPro" id="IPR034660">
    <property type="entry name" value="DinB/YfiT-like"/>
</dbReference>
<dbReference type="InterPro" id="IPR024775">
    <property type="entry name" value="DinB-like"/>
</dbReference>
<evidence type="ECO:0000259" key="1">
    <source>
        <dbReference type="Pfam" id="PF12867"/>
    </source>
</evidence>
<accession>A0ABS1JZ45</accession>
<protein>
    <submittedName>
        <fullName evidence="2">DUF664 domain-containing protein</fullName>
    </submittedName>
</protein>
<feature type="domain" description="DinB-like" evidence="1">
    <location>
        <begin position="16"/>
        <end position="178"/>
    </location>
</feature>
<keyword evidence="3" id="KW-1185">Reference proteome</keyword>
<name>A0ABS1JZ45_9MICC</name>
<dbReference type="NCBIfam" id="NF047843">
    <property type="entry name" value="MST_Rv0443"/>
    <property type="match status" value="1"/>
</dbReference>
<dbReference type="Proteomes" id="UP000639051">
    <property type="component" value="Unassembled WGS sequence"/>
</dbReference>
<dbReference type="Pfam" id="PF12867">
    <property type="entry name" value="DinB_2"/>
    <property type="match status" value="1"/>
</dbReference>